<proteinExistence type="inferred from homology"/>
<dbReference type="InterPro" id="IPR029063">
    <property type="entry name" value="SAM-dependent_MTases_sf"/>
</dbReference>
<protein>
    <recommendedName>
        <fullName evidence="11">ATP synthase subunit C lysine N-methyltransferase</fullName>
    </recommendedName>
    <alternativeName>
        <fullName evidence="12">Protein N-lysine methyltransferase FAM173B</fullName>
    </alternativeName>
</protein>
<reference evidence="14 15" key="1">
    <citation type="journal article" date="2020" name="Nat. Commun.">
        <title>Donkey genomes provide new insights into domestication and selection for coat color.</title>
        <authorList>
            <person name="Wang"/>
            <person name="C."/>
            <person name="Li"/>
            <person name="H."/>
            <person name="Guo"/>
            <person name="Y."/>
            <person name="Huang"/>
            <person name="J."/>
            <person name="Sun"/>
            <person name="Y."/>
            <person name="Min"/>
            <person name="J."/>
            <person name="Wang"/>
            <person name="J."/>
            <person name="Fang"/>
            <person name="X."/>
            <person name="Zhao"/>
            <person name="Z."/>
            <person name="Wang"/>
            <person name="S."/>
            <person name="Zhang"/>
            <person name="Y."/>
            <person name="Liu"/>
            <person name="Q."/>
            <person name="Jiang"/>
            <person name="Q."/>
            <person name="Wang"/>
            <person name="X."/>
            <person name="Guo"/>
            <person name="Y."/>
            <person name="Yang"/>
            <person name="C."/>
            <person name="Wang"/>
            <person name="Y."/>
            <person name="Tian"/>
            <person name="F."/>
            <person name="Zhuang"/>
            <person name="G."/>
            <person name="Fan"/>
            <person name="Y."/>
            <person name="Gao"/>
            <person name="Q."/>
            <person name="Li"/>
            <person name="Y."/>
            <person name="Ju"/>
            <person name="Z."/>
            <person name="Li"/>
            <person name="J."/>
            <person name="Li"/>
            <person name="R."/>
            <person name="Hou"/>
            <person name="M."/>
            <person name="Yang"/>
            <person name="G."/>
            <person name="Liu"/>
            <person name="G."/>
            <person name="Liu"/>
            <person name="W."/>
            <person name="Guo"/>
            <person name="J."/>
            <person name="Pan"/>
            <person name="S."/>
            <person name="Fan"/>
            <person name="G."/>
            <person name="Zhang"/>
            <person name="W."/>
            <person name="Zhang"/>
            <person name="R."/>
            <person name="Yu"/>
            <person name="J."/>
            <person name="Zhang"/>
            <person name="X."/>
            <person name="Yin"/>
            <person name="Q."/>
            <person name="Ji"/>
            <person name="C."/>
            <person name="Jin"/>
            <person name="Y."/>
            <person name="Yue"/>
            <person name="G."/>
            <person name="Liu"/>
            <person name="M."/>
            <person name="Xu"/>
            <person name="J."/>
            <person name="Liu"/>
            <person name="S."/>
            <person name="Jordana"/>
            <person name="J."/>
            <person name="Noce"/>
            <person name="A."/>
            <person name="Amills"/>
            <person name="M."/>
            <person name="Wu"/>
            <person name="D.D."/>
            <person name="Li"/>
            <person name="S."/>
            <person name="Zhou"/>
            <person name="X. and Zhong"/>
            <person name="J."/>
        </authorList>
    </citation>
    <scope>NUCLEOTIDE SEQUENCE [LARGE SCALE GENOMIC DNA]</scope>
</reference>
<organism evidence="14 15">
    <name type="scientific">Equus asinus</name>
    <name type="common">Donkey</name>
    <name type="synonym">Equus africanus asinus</name>
    <dbReference type="NCBI Taxonomy" id="9793"/>
    <lineage>
        <taxon>Eukaryota</taxon>
        <taxon>Metazoa</taxon>
        <taxon>Chordata</taxon>
        <taxon>Craniata</taxon>
        <taxon>Vertebrata</taxon>
        <taxon>Euteleostomi</taxon>
        <taxon>Mammalia</taxon>
        <taxon>Eutheria</taxon>
        <taxon>Laurasiatheria</taxon>
        <taxon>Perissodactyla</taxon>
        <taxon>Equidae</taxon>
        <taxon>Equus</taxon>
    </lineage>
</organism>
<keyword evidence="3" id="KW-0489">Methyltransferase</keyword>
<gene>
    <name evidence="14" type="primary">ATPSCKMT</name>
</gene>
<dbReference type="SUPFAM" id="SSF53335">
    <property type="entry name" value="S-adenosyl-L-methionine-dependent methyltransferases"/>
    <property type="match status" value="1"/>
</dbReference>
<evidence type="ECO:0000256" key="13">
    <source>
        <dbReference type="SAM" id="Phobius"/>
    </source>
</evidence>
<evidence type="ECO:0000256" key="10">
    <source>
        <dbReference type="ARBA" id="ARBA00054499"/>
    </source>
</evidence>
<evidence type="ECO:0000256" key="3">
    <source>
        <dbReference type="ARBA" id="ARBA00022603"/>
    </source>
</evidence>
<dbReference type="GeneTree" id="ENSGT00390000014771"/>
<dbReference type="FunFam" id="3.40.50.150:FF:000141">
    <property type="entry name" value="ATP synthase c subunit lysine N-methyltransferase"/>
    <property type="match status" value="1"/>
</dbReference>
<comment type="similarity">
    <text evidence="2">Belongs to the ANT/ATPSC lysine N-methyltransferase family.</text>
</comment>
<evidence type="ECO:0000256" key="12">
    <source>
        <dbReference type="ARBA" id="ARBA00078098"/>
    </source>
</evidence>
<sequence length="324" mass="34808">MERGGGEAGCVRRALRPWARRGARARPASCRPARLCRGRAGVGGAGRCPGSETVVRGSGRRALRPAGLPVVQSAGGGAVRSLGLRGPGPGSCSEGLGVNDSVLGTILRGAPPETLREEGQLGCVPPPGLEASRVKKNSWGFLFTGIVGGTLVAVYAVATPFITPALRRICLPFVPATTKQIENVVKMLRGRRGSVVDVGSGDGRIVIAAAKEGFAAAGYELNPWLVWYSRYRAWREGVQGSAKFYISDLWKVSFSQYSNVVIFGVPQMMLQLEKKLELELKDNARVIACRFPFPHWTPDQVTGEGIDTVWAYDMSAFRGRETRP</sequence>
<dbReference type="PANTHER" id="PTHR13610:SF8">
    <property type="entry name" value="ATP SYNTHASE SUBUNIT C LYSINE N-METHYLTRANSFERASE"/>
    <property type="match status" value="1"/>
</dbReference>
<keyword evidence="9 13" id="KW-0472">Membrane</keyword>
<name>A0A8C4PSF1_EQUAS</name>
<keyword evidence="4" id="KW-0808">Transferase</keyword>
<reference evidence="14" key="3">
    <citation type="submission" date="2025-09" db="UniProtKB">
        <authorList>
            <consortium name="Ensembl"/>
        </authorList>
    </citation>
    <scope>IDENTIFICATION</scope>
</reference>
<keyword evidence="6 13" id="KW-0812">Transmembrane</keyword>
<evidence type="ECO:0000256" key="4">
    <source>
        <dbReference type="ARBA" id="ARBA00022679"/>
    </source>
</evidence>
<evidence type="ECO:0000256" key="7">
    <source>
        <dbReference type="ARBA" id="ARBA00022989"/>
    </source>
</evidence>
<dbReference type="RefSeq" id="XP_070375975.1">
    <property type="nucleotide sequence ID" value="XM_070519874.1"/>
</dbReference>
<dbReference type="GeneID" id="106847460"/>
<evidence type="ECO:0000256" key="2">
    <source>
        <dbReference type="ARBA" id="ARBA00010633"/>
    </source>
</evidence>
<dbReference type="GO" id="GO:0032259">
    <property type="term" value="P:methylation"/>
    <property type="evidence" value="ECO:0007669"/>
    <property type="project" value="UniProtKB-KW"/>
</dbReference>
<reference evidence="14" key="2">
    <citation type="submission" date="2025-08" db="UniProtKB">
        <authorList>
            <consortium name="Ensembl"/>
        </authorList>
    </citation>
    <scope>IDENTIFICATION</scope>
</reference>
<dbReference type="GO" id="GO:0030061">
    <property type="term" value="C:mitochondrial crista"/>
    <property type="evidence" value="ECO:0007669"/>
    <property type="project" value="Ensembl"/>
</dbReference>
<dbReference type="Gene3D" id="3.40.50.150">
    <property type="entry name" value="Vaccinia Virus protein VP39"/>
    <property type="match status" value="1"/>
</dbReference>
<keyword evidence="8" id="KW-0496">Mitochondrion</keyword>
<dbReference type="Proteomes" id="UP000694387">
    <property type="component" value="Chromosome 10"/>
</dbReference>
<evidence type="ECO:0000256" key="1">
    <source>
        <dbReference type="ARBA" id="ARBA00004304"/>
    </source>
</evidence>
<evidence type="ECO:0000256" key="6">
    <source>
        <dbReference type="ARBA" id="ARBA00022692"/>
    </source>
</evidence>
<dbReference type="CTD" id="134145"/>
<dbReference type="AlphaFoldDB" id="A0A8C4PSF1"/>
<dbReference type="Ensembl" id="ENSEAST00005029624.2">
    <property type="protein sequence ID" value="ENSEASP00005027280.2"/>
    <property type="gene ID" value="ENSEASG00005018594.2"/>
</dbReference>
<dbReference type="GO" id="GO:0016279">
    <property type="term" value="F:protein-lysine N-methyltransferase activity"/>
    <property type="evidence" value="ECO:0007669"/>
    <property type="project" value="Ensembl"/>
</dbReference>
<keyword evidence="15" id="KW-1185">Reference proteome</keyword>
<evidence type="ECO:0000256" key="8">
    <source>
        <dbReference type="ARBA" id="ARBA00023128"/>
    </source>
</evidence>
<dbReference type="PANTHER" id="PTHR13610">
    <property type="entry name" value="METHYLTRANSFERASE DOMAIN-CONTAINING PROTEIN"/>
    <property type="match status" value="1"/>
</dbReference>
<evidence type="ECO:0000256" key="5">
    <source>
        <dbReference type="ARBA" id="ARBA00022691"/>
    </source>
</evidence>
<evidence type="ECO:0000256" key="9">
    <source>
        <dbReference type="ARBA" id="ARBA00023136"/>
    </source>
</evidence>
<comment type="subcellular location">
    <subcellularLocation>
        <location evidence="1">Mitochondrion membrane</location>
        <topology evidence="1">Single-pass membrane protein</topology>
    </subcellularLocation>
</comment>
<evidence type="ECO:0000313" key="14">
    <source>
        <dbReference type="Ensembl" id="ENSEASP00005027280.2"/>
    </source>
</evidence>
<feature type="transmembrane region" description="Helical" evidence="13">
    <location>
        <begin position="139"/>
        <end position="162"/>
    </location>
</feature>
<evidence type="ECO:0000256" key="11">
    <source>
        <dbReference type="ARBA" id="ARBA00071036"/>
    </source>
</evidence>
<comment type="function">
    <text evidence="10">Mitochondrial protein-lysine N-methyltransferase that trimethylates ATP synthase subunit C, ATP5MC1 and ATP5MC2. Trimethylation is required for proper incorporation of the C subunit into the ATP synthase complex and mitochondrial respiration. Promotes chronic pain. Involved in persistent inflammatory and neuropathic pain: methyltransferase activity in the mitochondria of sensory neurons promotes chronic pain via a pathway that depends on the production of reactive oxygen species (ROS) and on the engagement of spinal cord microglia.</text>
</comment>
<dbReference type="GO" id="GO:1905706">
    <property type="term" value="P:regulation of mitochondrial ATP synthesis coupled proton transport"/>
    <property type="evidence" value="ECO:0007669"/>
    <property type="project" value="Ensembl"/>
</dbReference>
<keyword evidence="7 13" id="KW-1133">Transmembrane helix</keyword>
<accession>A0A8C4PSF1</accession>
<keyword evidence="5" id="KW-0949">S-adenosyl-L-methionine</keyword>
<dbReference type="GO" id="GO:1904058">
    <property type="term" value="P:positive regulation of sensory perception of pain"/>
    <property type="evidence" value="ECO:0007669"/>
    <property type="project" value="Ensembl"/>
</dbReference>
<evidence type="ECO:0000313" key="15">
    <source>
        <dbReference type="Proteomes" id="UP000694387"/>
    </source>
</evidence>
<dbReference type="InterPro" id="IPR026170">
    <property type="entry name" value="FAM173A/B"/>
</dbReference>